<keyword evidence="1" id="KW-0812">Transmembrane</keyword>
<proteinExistence type="predicted"/>
<comment type="caution">
    <text evidence="2">The sequence shown here is derived from an EMBL/GenBank/DDBJ whole genome shotgun (WGS) entry which is preliminary data.</text>
</comment>
<dbReference type="PANTHER" id="PTHR42941">
    <property type="entry name" value="SLL1037 PROTEIN"/>
    <property type="match status" value="1"/>
</dbReference>
<dbReference type="Pfam" id="PF16868">
    <property type="entry name" value="NMT1_3"/>
    <property type="match status" value="1"/>
</dbReference>
<dbReference type="SUPFAM" id="SSF53850">
    <property type="entry name" value="Periplasmic binding protein-like II"/>
    <property type="match status" value="1"/>
</dbReference>
<dbReference type="InterPro" id="IPR011852">
    <property type="entry name" value="TRAP_TAXI"/>
</dbReference>
<feature type="transmembrane region" description="Helical" evidence="1">
    <location>
        <begin position="340"/>
        <end position="364"/>
    </location>
</feature>
<dbReference type="PANTHER" id="PTHR42941:SF1">
    <property type="entry name" value="SLL1037 PROTEIN"/>
    <property type="match status" value="1"/>
</dbReference>
<keyword evidence="1" id="KW-1133">Transmembrane helix</keyword>
<keyword evidence="1" id="KW-0472">Membrane</keyword>
<organism evidence="2 3">
    <name type="scientific">Undibacterium pigrum</name>
    <dbReference type="NCBI Taxonomy" id="401470"/>
    <lineage>
        <taxon>Bacteria</taxon>
        <taxon>Pseudomonadati</taxon>
        <taxon>Pseudomonadota</taxon>
        <taxon>Betaproteobacteria</taxon>
        <taxon>Burkholderiales</taxon>
        <taxon>Oxalobacteraceae</taxon>
        <taxon>Undibacterium</taxon>
    </lineage>
</organism>
<dbReference type="Gene3D" id="3.40.190.10">
    <property type="entry name" value="Periplasmic binding protein-like II"/>
    <property type="match status" value="2"/>
</dbReference>
<dbReference type="Proteomes" id="UP000247792">
    <property type="component" value="Unassembled WGS sequence"/>
</dbReference>
<sequence length="450" mass="50814">MKMQKIKFTLFNIRDLLLAFGPVTLMVVIVCGVGYWLVDPAPPRVIDISSGQENGSYERFAKRYAQELQKNQITLRQQISQGSEENLNRISDPDSEIEVGFVRSGSTDEAQAHERGLISLGSLFYEPIWVFYRSPKELTTISQFKGKTVNVGPDGNGVAKLFSQILSVNSMSEEDVTIQKLADTPGTVALLENKVDVLIFSSASDSPLVQMLLQTPGIRLFDFVQAEAYTRRFPFLSHVVLPRGIVDIGKDIPAHDYHLIAPTATLVAHECLHPALMGLLLQAAHRIHSGADWFSRQGEFPSDKYTEIPVAHEAEKFYKNGPPVLQRYLSFWIANFIERMWVVIVALGALFLPLSKIIPPLYVWRIRSRIYRWYGQLRMVEQAIEDVAVGDRQSVAQDQLRNLDEIEEKVNRITIPLSYAEELYGLRSHIHFVRSRVQTMLSAAVEQAAS</sequence>
<dbReference type="EMBL" id="QJKB01000010">
    <property type="protein sequence ID" value="PXX39768.1"/>
    <property type="molecule type" value="Genomic_DNA"/>
</dbReference>
<dbReference type="RefSeq" id="WP_342766863.1">
    <property type="nucleotide sequence ID" value="NZ_QJKB01000010.1"/>
</dbReference>
<name>A0A318J790_9BURK</name>
<evidence type="ECO:0000313" key="3">
    <source>
        <dbReference type="Proteomes" id="UP000247792"/>
    </source>
</evidence>
<feature type="transmembrane region" description="Helical" evidence="1">
    <location>
        <begin position="16"/>
        <end position="38"/>
    </location>
</feature>
<gene>
    <name evidence="2" type="ORF">DFR42_110134</name>
</gene>
<dbReference type="AlphaFoldDB" id="A0A318J790"/>
<evidence type="ECO:0000256" key="1">
    <source>
        <dbReference type="SAM" id="Phobius"/>
    </source>
</evidence>
<reference evidence="2 3" key="1">
    <citation type="submission" date="2018-05" db="EMBL/GenBank/DDBJ databases">
        <title>Genomic Encyclopedia of Type Strains, Phase IV (KMG-IV): sequencing the most valuable type-strain genomes for metagenomic binning, comparative biology and taxonomic classification.</title>
        <authorList>
            <person name="Goeker M."/>
        </authorList>
    </citation>
    <scope>NUCLEOTIDE SEQUENCE [LARGE SCALE GENOMIC DNA]</scope>
    <source>
        <strain evidence="2 3">DSM 19792</strain>
    </source>
</reference>
<evidence type="ECO:0000313" key="2">
    <source>
        <dbReference type="EMBL" id="PXX39768.1"/>
    </source>
</evidence>
<protein>
    <submittedName>
        <fullName evidence="2">TRAP-type uncharacterized transport system substrate-binding protein</fullName>
    </submittedName>
</protein>
<keyword evidence="3" id="KW-1185">Reference proteome</keyword>
<accession>A0A318J790</accession>